<gene>
    <name evidence="2" type="ORF">RhiirA4_254323</name>
</gene>
<keyword evidence="1" id="KW-1133">Transmembrane helix</keyword>
<accession>A0A2I1FZS1</accession>
<dbReference type="AlphaFoldDB" id="A0A2I1FZS1"/>
<name>A0A2I1FZS1_9GLOM</name>
<keyword evidence="1" id="KW-0812">Transmembrane</keyword>
<feature type="transmembrane region" description="Helical" evidence="1">
    <location>
        <begin position="51"/>
        <end position="70"/>
    </location>
</feature>
<keyword evidence="1" id="KW-0472">Membrane</keyword>
<protein>
    <submittedName>
        <fullName evidence="2">Uncharacterized protein</fullName>
    </submittedName>
</protein>
<reference evidence="2 3" key="1">
    <citation type="submission" date="2015-10" db="EMBL/GenBank/DDBJ databases">
        <title>Genome analyses suggest a sexual origin of heterokaryosis in a supposedly ancient asexual fungus.</title>
        <authorList>
            <person name="Ropars J."/>
            <person name="Sedzielewska K."/>
            <person name="Noel J."/>
            <person name="Charron P."/>
            <person name="Farinelli L."/>
            <person name="Marton T."/>
            <person name="Kruger M."/>
            <person name="Pelin A."/>
            <person name="Brachmann A."/>
            <person name="Corradi N."/>
        </authorList>
    </citation>
    <scope>NUCLEOTIDE SEQUENCE [LARGE SCALE GENOMIC DNA]</scope>
    <source>
        <strain evidence="2 3">A4</strain>
    </source>
</reference>
<sequence>MVVITGLYLFSFITNKNGSLLVHWFITTIFRPKGLTKGFFKKRKGRDIKEVLFVTRMLFVQQIIIYHITFDQMLHQQVLLVSGKSCYDT</sequence>
<evidence type="ECO:0000313" key="2">
    <source>
        <dbReference type="EMBL" id="PKY39865.1"/>
    </source>
</evidence>
<feature type="transmembrane region" description="Helical" evidence="1">
    <location>
        <begin position="6"/>
        <end position="30"/>
    </location>
</feature>
<dbReference type="EMBL" id="LLXI01000080">
    <property type="protein sequence ID" value="PKY39865.1"/>
    <property type="molecule type" value="Genomic_DNA"/>
</dbReference>
<evidence type="ECO:0000256" key="1">
    <source>
        <dbReference type="SAM" id="Phobius"/>
    </source>
</evidence>
<evidence type="ECO:0000313" key="3">
    <source>
        <dbReference type="Proteomes" id="UP000234323"/>
    </source>
</evidence>
<organism evidence="2 3">
    <name type="scientific">Rhizophagus irregularis</name>
    <dbReference type="NCBI Taxonomy" id="588596"/>
    <lineage>
        <taxon>Eukaryota</taxon>
        <taxon>Fungi</taxon>
        <taxon>Fungi incertae sedis</taxon>
        <taxon>Mucoromycota</taxon>
        <taxon>Glomeromycotina</taxon>
        <taxon>Glomeromycetes</taxon>
        <taxon>Glomerales</taxon>
        <taxon>Glomeraceae</taxon>
        <taxon>Rhizophagus</taxon>
    </lineage>
</organism>
<dbReference type="Proteomes" id="UP000234323">
    <property type="component" value="Unassembled WGS sequence"/>
</dbReference>
<keyword evidence="3" id="KW-1185">Reference proteome</keyword>
<proteinExistence type="predicted"/>
<comment type="caution">
    <text evidence="2">The sequence shown here is derived from an EMBL/GenBank/DDBJ whole genome shotgun (WGS) entry which is preliminary data.</text>
</comment>